<dbReference type="InterPro" id="IPR005583">
    <property type="entry name" value="YaaA"/>
</dbReference>
<dbReference type="PANTHER" id="PTHR30283">
    <property type="entry name" value="PEROXIDE STRESS RESPONSE PROTEIN YAAA"/>
    <property type="match status" value="1"/>
</dbReference>
<dbReference type="RefSeq" id="WP_085283830.1">
    <property type="nucleotide sequence ID" value="NZ_FOBI01000002.1"/>
</dbReference>
<evidence type="ECO:0000313" key="2">
    <source>
        <dbReference type="EMBL" id="SEK66786.1"/>
    </source>
</evidence>
<dbReference type="OrthoDB" id="9777133at2"/>
<keyword evidence="3" id="KW-1185">Reference proteome</keyword>
<evidence type="ECO:0000256" key="1">
    <source>
        <dbReference type="HAMAP-Rule" id="MF_00652"/>
    </source>
</evidence>
<name>A0A1H7IWL9_9GAMM</name>
<gene>
    <name evidence="2" type="ORF">SAMN05216262_10271</name>
</gene>
<proteinExistence type="inferred from homology"/>
<dbReference type="GO" id="GO:0033194">
    <property type="term" value="P:response to hydroperoxide"/>
    <property type="evidence" value="ECO:0007669"/>
    <property type="project" value="TreeGrafter"/>
</dbReference>
<dbReference type="GO" id="GO:0005829">
    <property type="term" value="C:cytosol"/>
    <property type="evidence" value="ECO:0007669"/>
    <property type="project" value="TreeGrafter"/>
</dbReference>
<comment type="similarity">
    <text evidence="1">Belongs to the UPF0246 family.</text>
</comment>
<reference evidence="3" key="1">
    <citation type="submission" date="2016-10" db="EMBL/GenBank/DDBJ databases">
        <authorList>
            <person name="Varghese N."/>
            <person name="Submissions S."/>
        </authorList>
    </citation>
    <scope>NUCLEOTIDE SEQUENCE [LARGE SCALE GENOMIC DNA]</scope>
    <source>
        <strain evidence="3">CGMCC 1.9127</strain>
    </source>
</reference>
<dbReference type="EMBL" id="FOBI01000002">
    <property type="protein sequence ID" value="SEK66786.1"/>
    <property type="molecule type" value="Genomic_DNA"/>
</dbReference>
<protein>
    <recommendedName>
        <fullName evidence="1">UPF0246 protein SAMN05216262_10271</fullName>
    </recommendedName>
</protein>
<dbReference type="Pfam" id="PF03883">
    <property type="entry name" value="H2O2_YaaD"/>
    <property type="match status" value="1"/>
</dbReference>
<dbReference type="Proteomes" id="UP000199297">
    <property type="component" value="Unassembled WGS sequence"/>
</dbReference>
<dbReference type="HAMAP" id="MF_00652">
    <property type="entry name" value="UPF0246"/>
    <property type="match status" value="1"/>
</dbReference>
<dbReference type="NCBIfam" id="NF002541">
    <property type="entry name" value="PRK02101.1-1"/>
    <property type="match status" value="1"/>
</dbReference>
<dbReference type="AlphaFoldDB" id="A0A1H7IWL9"/>
<dbReference type="STRING" id="641665.GCA_002104455_01862"/>
<dbReference type="NCBIfam" id="NF002542">
    <property type="entry name" value="PRK02101.1-3"/>
    <property type="match status" value="1"/>
</dbReference>
<dbReference type="PANTHER" id="PTHR30283:SF4">
    <property type="entry name" value="PEROXIDE STRESS RESISTANCE PROTEIN YAAA"/>
    <property type="match status" value="1"/>
</dbReference>
<evidence type="ECO:0000313" key="3">
    <source>
        <dbReference type="Proteomes" id="UP000199297"/>
    </source>
</evidence>
<organism evidence="2 3">
    <name type="scientific">Colwellia chukchiensis</name>
    <dbReference type="NCBI Taxonomy" id="641665"/>
    <lineage>
        <taxon>Bacteria</taxon>
        <taxon>Pseudomonadati</taxon>
        <taxon>Pseudomonadota</taxon>
        <taxon>Gammaproteobacteria</taxon>
        <taxon>Alteromonadales</taxon>
        <taxon>Colwelliaceae</taxon>
        <taxon>Colwellia</taxon>
    </lineage>
</organism>
<sequence>MLLVVSPAKNLDYESALATERFSQPELLAESKILIKQCQALTPAEISSLMSISDKLAGLNAARFAQWSTPFTPDNARQAILAFNGDVYTGLDAKSLTEEDFNFAQQHMRILSGLYGLLKPLDLMQPYRLEMGKKLPNERGNNLYQFWGDIITEHLNTALAEQGDNILINLASNEYFKAVNKKRLNAEVITPAFKDWKNGQFKMISFFAKKARGQMARYIIENKINDVEKLKDFDVAGYQYSTEFSKGNDWVFTRKESA</sequence>
<accession>A0A1H7IWL9</accession>